<name>A0A2N0Q5Z9_9GLOM</name>
<reference evidence="2 3" key="2">
    <citation type="submission" date="2017-09" db="EMBL/GenBank/DDBJ databases">
        <title>Extensive intraspecific genome diversity in a model arbuscular mycorrhizal fungus.</title>
        <authorList>
            <person name="Chen E.C."/>
            <person name="Morin E."/>
            <person name="Beaudet D."/>
            <person name="Noel J."/>
            <person name="Ndikumana S."/>
            <person name="Charron P."/>
            <person name="St-Onge C."/>
            <person name="Giorgi J."/>
            <person name="Grigoriev I.V."/>
            <person name="Roux C."/>
            <person name="Martin F.M."/>
            <person name="Corradi N."/>
        </authorList>
    </citation>
    <scope>NUCLEOTIDE SEQUENCE [LARGE SCALE GENOMIC DNA]</scope>
    <source>
        <strain evidence="2 3">A5</strain>
    </source>
</reference>
<evidence type="ECO:0000313" key="3">
    <source>
        <dbReference type="Proteomes" id="UP000232722"/>
    </source>
</evidence>
<dbReference type="VEuPathDB" id="FungiDB:FUN_019244"/>
<evidence type="ECO:0000256" key="1">
    <source>
        <dbReference type="SAM" id="MobiDB-lite"/>
    </source>
</evidence>
<feature type="region of interest" description="Disordered" evidence="1">
    <location>
        <begin position="35"/>
        <end position="93"/>
    </location>
</feature>
<proteinExistence type="predicted"/>
<feature type="compositionally biased region" description="Polar residues" evidence="1">
    <location>
        <begin position="73"/>
        <end position="93"/>
    </location>
</feature>
<feature type="compositionally biased region" description="Low complexity" evidence="1">
    <location>
        <begin position="60"/>
        <end position="72"/>
    </location>
</feature>
<gene>
    <name evidence="2" type="ORF">RhiirA5_350255</name>
</gene>
<reference evidence="2 3" key="1">
    <citation type="submission" date="2016-04" db="EMBL/GenBank/DDBJ databases">
        <title>Genome analyses suggest a sexual origin of heterokaryosis in a supposedly ancient asexual fungus.</title>
        <authorList>
            <person name="Ropars J."/>
            <person name="Sedzielewska K."/>
            <person name="Noel J."/>
            <person name="Charron P."/>
            <person name="Farinelli L."/>
            <person name="Marton T."/>
            <person name="Kruger M."/>
            <person name="Pelin A."/>
            <person name="Brachmann A."/>
            <person name="Corradi N."/>
        </authorList>
    </citation>
    <scope>NUCLEOTIDE SEQUENCE [LARGE SCALE GENOMIC DNA]</scope>
    <source>
        <strain evidence="2 3">A5</strain>
    </source>
</reference>
<organism evidence="2 3">
    <name type="scientific">Rhizophagus irregularis</name>
    <dbReference type="NCBI Taxonomy" id="588596"/>
    <lineage>
        <taxon>Eukaryota</taxon>
        <taxon>Fungi</taxon>
        <taxon>Fungi incertae sedis</taxon>
        <taxon>Mucoromycota</taxon>
        <taxon>Glomeromycotina</taxon>
        <taxon>Glomeromycetes</taxon>
        <taxon>Glomerales</taxon>
        <taxon>Glomeraceae</taxon>
        <taxon>Rhizophagus</taxon>
    </lineage>
</organism>
<dbReference type="EMBL" id="LLXJ01000132">
    <property type="protein sequence ID" value="PKC14508.1"/>
    <property type="molecule type" value="Genomic_DNA"/>
</dbReference>
<protein>
    <submittedName>
        <fullName evidence="2">Uncharacterized protein</fullName>
    </submittedName>
</protein>
<comment type="caution">
    <text evidence="2">The sequence shown here is derived from an EMBL/GenBank/DDBJ whole genome shotgun (WGS) entry which is preliminary data.</text>
</comment>
<dbReference type="VEuPathDB" id="FungiDB:RhiirFUN_020722"/>
<sequence>MFKKIEENYLAQPYQAGENILSVDSMMIPQYSDMNTSLNLQSGDDEGGSDSGGFEYNDDTTSGGPTTPPTNGQQVHPESKCYNNSSNNVSQHPAPIVTTSAASEFSFYDSYNPYYMDSNYTMNTMNTMNPMNFLPPTTTSPTDEPMTSWNLNSN</sequence>
<dbReference type="VEuPathDB" id="FungiDB:RhiirA1_454497"/>
<evidence type="ECO:0000313" key="2">
    <source>
        <dbReference type="EMBL" id="PKC14508.1"/>
    </source>
</evidence>
<dbReference type="Proteomes" id="UP000232722">
    <property type="component" value="Unassembled WGS sequence"/>
</dbReference>
<accession>A0A2N0Q5Z9</accession>
<dbReference type="AlphaFoldDB" id="A0A2N0Q5Z9"/>